<evidence type="ECO:0000313" key="1">
    <source>
        <dbReference type="EMBL" id="MCY9607012.1"/>
    </source>
</evidence>
<dbReference type="RefSeq" id="WP_164776211.1">
    <property type="nucleotide sequence ID" value="NZ_CALYRD010000001.1"/>
</dbReference>
<comment type="caution">
    <text evidence="1">The sequence shown here is derived from an EMBL/GenBank/DDBJ whole genome shotgun (WGS) entry which is preliminary data.</text>
</comment>
<name>A0ABT4FS77_PANTH</name>
<organism evidence="1 2">
    <name type="scientific">Paenibacillus thiaminolyticus</name>
    <name type="common">Bacillus thiaminolyticus</name>
    <dbReference type="NCBI Taxonomy" id="49283"/>
    <lineage>
        <taxon>Bacteria</taxon>
        <taxon>Bacillati</taxon>
        <taxon>Bacillota</taxon>
        <taxon>Bacilli</taxon>
        <taxon>Bacillales</taxon>
        <taxon>Paenibacillaceae</taxon>
        <taxon>Paenibacillus</taxon>
    </lineage>
</organism>
<gene>
    <name evidence="1" type="ORF">M5W83_07610</name>
</gene>
<evidence type="ECO:0000313" key="2">
    <source>
        <dbReference type="Proteomes" id="UP001209276"/>
    </source>
</evidence>
<dbReference type="EMBL" id="JAMDMM010000017">
    <property type="protein sequence ID" value="MCY9607012.1"/>
    <property type="molecule type" value="Genomic_DNA"/>
</dbReference>
<reference evidence="1 2" key="1">
    <citation type="submission" date="2022-05" db="EMBL/GenBank/DDBJ databases">
        <title>Genome Sequencing of Bee-Associated Microbes.</title>
        <authorList>
            <person name="Dunlap C."/>
        </authorList>
    </citation>
    <scope>NUCLEOTIDE SEQUENCE [LARGE SCALE GENOMIC DNA]</scope>
    <source>
        <strain evidence="1 2">NRRL B-14613</strain>
    </source>
</reference>
<keyword evidence="2" id="KW-1185">Reference proteome</keyword>
<accession>A0ABT4FS77</accession>
<dbReference type="Proteomes" id="UP001209276">
    <property type="component" value="Unassembled WGS sequence"/>
</dbReference>
<protein>
    <submittedName>
        <fullName evidence="1">Uncharacterized protein</fullName>
    </submittedName>
</protein>
<dbReference type="GeneID" id="77000093"/>
<proteinExistence type="predicted"/>
<sequence length="56" mass="6210">MLKQRAVMLKEPQDRMLNMPCSGMLPPTLRQPPAGARLFVGADARSGFHAKKPSIY</sequence>